<dbReference type="SMART" id="SM00530">
    <property type="entry name" value="HTH_XRE"/>
    <property type="match status" value="1"/>
</dbReference>
<name>A0A1L4A005_9SPHN</name>
<evidence type="ECO:0000256" key="4">
    <source>
        <dbReference type="ARBA" id="ARBA00023163"/>
    </source>
</evidence>
<keyword evidence="4" id="KW-0804">Transcription</keyword>
<keyword evidence="7" id="KW-1185">Reference proteome</keyword>
<dbReference type="GO" id="GO:0003677">
    <property type="term" value="F:DNA binding"/>
    <property type="evidence" value="ECO:0007669"/>
    <property type="project" value="UniProtKB-KW"/>
</dbReference>
<dbReference type="InterPro" id="IPR018653">
    <property type="entry name" value="ScfR_C"/>
</dbReference>
<protein>
    <submittedName>
        <fullName evidence="6">XRE family transcriptional regulator</fullName>
    </submittedName>
</protein>
<organism evidence="6 7">
    <name type="scientific">Tardibacter chloracetimidivorans</name>
    <dbReference type="NCBI Taxonomy" id="1921510"/>
    <lineage>
        <taxon>Bacteria</taxon>
        <taxon>Pseudomonadati</taxon>
        <taxon>Pseudomonadota</taxon>
        <taxon>Alphaproteobacteria</taxon>
        <taxon>Sphingomonadales</taxon>
        <taxon>Sphingomonadaceae</taxon>
        <taxon>Tardibacter</taxon>
    </lineage>
</organism>
<dbReference type="KEGG" id="sphj:BSL82_16195"/>
<dbReference type="Pfam" id="PF01381">
    <property type="entry name" value="HTH_3"/>
    <property type="match status" value="1"/>
</dbReference>
<dbReference type="RefSeq" id="WP_072598845.1">
    <property type="nucleotide sequence ID" value="NZ_CP018221.1"/>
</dbReference>
<dbReference type="Gene3D" id="1.10.260.40">
    <property type="entry name" value="lambda repressor-like DNA-binding domains"/>
    <property type="match status" value="1"/>
</dbReference>
<dbReference type="InterPro" id="IPR001387">
    <property type="entry name" value="Cro/C1-type_HTH"/>
</dbReference>
<dbReference type="GO" id="GO:0003700">
    <property type="term" value="F:DNA-binding transcription factor activity"/>
    <property type="evidence" value="ECO:0007669"/>
    <property type="project" value="TreeGrafter"/>
</dbReference>
<dbReference type="PROSITE" id="PS50943">
    <property type="entry name" value="HTH_CROC1"/>
    <property type="match status" value="1"/>
</dbReference>
<evidence type="ECO:0000256" key="3">
    <source>
        <dbReference type="ARBA" id="ARBA00023125"/>
    </source>
</evidence>
<dbReference type="PIRSF" id="PIRSF019251">
    <property type="entry name" value="Rv0465c"/>
    <property type="match status" value="1"/>
</dbReference>
<proteinExistence type="inferred from homology"/>
<reference evidence="7" key="1">
    <citation type="submission" date="2016-11" db="EMBL/GenBank/DDBJ databases">
        <title>Complete Genome Sequence of alachlor-degrading Sphingomonas sp. strain JJ-A5.</title>
        <authorList>
            <person name="Lee H."/>
            <person name="Ka J.-O."/>
        </authorList>
    </citation>
    <scope>NUCLEOTIDE SEQUENCE [LARGE SCALE GENOMIC DNA]</scope>
    <source>
        <strain evidence="7">JJ-A5</strain>
    </source>
</reference>
<evidence type="ECO:0000259" key="5">
    <source>
        <dbReference type="PROSITE" id="PS50943"/>
    </source>
</evidence>
<dbReference type="PANTHER" id="PTHR46797:SF23">
    <property type="entry name" value="HTH-TYPE TRANSCRIPTIONAL REGULATOR SUTR"/>
    <property type="match status" value="1"/>
</dbReference>
<dbReference type="PANTHER" id="PTHR46797">
    <property type="entry name" value="HTH-TYPE TRANSCRIPTIONAL REGULATOR"/>
    <property type="match status" value="1"/>
</dbReference>
<dbReference type="Pfam" id="PF09856">
    <property type="entry name" value="ScfRs"/>
    <property type="match status" value="1"/>
</dbReference>
<dbReference type="InterPro" id="IPR050807">
    <property type="entry name" value="TransReg_Diox_bact_type"/>
</dbReference>
<dbReference type="AlphaFoldDB" id="A0A1L4A005"/>
<keyword evidence="2" id="KW-0805">Transcription regulation</keyword>
<dbReference type="InterPro" id="IPR010982">
    <property type="entry name" value="Lambda_DNA-bd_dom_sf"/>
</dbReference>
<gene>
    <name evidence="6" type="ORF">BSL82_16195</name>
</gene>
<dbReference type="SUPFAM" id="SSF47413">
    <property type="entry name" value="lambda repressor-like DNA-binding domains"/>
    <property type="match status" value="1"/>
</dbReference>
<dbReference type="CDD" id="cd00093">
    <property type="entry name" value="HTH_XRE"/>
    <property type="match status" value="1"/>
</dbReference>
<dbReference type="Proteomes" id="UP000182063">
    <property type="component" value="Chromosome"/>
</dbReference>
<dbReference type="GO" id="GO:0005829">
    <property type="term" value="C:cytosol"/>
    <property type="evidence" value="ECO:0007669"/>
    <property type="project" value="TreeGrafter"/>
</dbReference>
<keyword evidence="3" id="KW-0238">DNA-binding</keyword>
<evidence type="ECO:0000313" key="7">
    <source>
        <dbReference type="Proteomes" id="UP000182063"/>
    </source>
</evidence>
<evidence type="ECO:0000256" key="1">
    <source>
        <dbReference type="ARBA" id="ARBA00007227"/>
    </source>
</evidence>
<dbReference type="Pfam" id="PF06114">
    <property type="entry name" value="Peptidase_M78"/>
    <property type="match status" value="1"/>
</dbReference>
<accession>A0A1L4A005</accession>
<evidence type="ECO:0000313" key="6">
    <source>
        <dbReference type="EMBL" id="API61217.1"/>
    </source>
</evidence>
<dbReference type="EMBL" id="CP018221">
    <property type="protein sequence ID" value="API61217.1"/>
    <property type="molecule type" value="Genomic_DNA"/>
</dbReference>
<dbReference type="OrthoDB" id="1123084at2"/>
<feature type="domain" description="HTH cro/C1-type" evidence="5">
    <location>
        <begin position="13"/>
        <end position="67"/>
    </location>
</feature>
<dbReference type="InterPro" id="IPR010359">
    <property type="entry name" value="IrrE_HExxH"/>
</dbReference>
<comment type="similarity">
    <text evidence="1">Belongs to the short-chain fatty acyl-CoA assimilation regulator (ScfR) family.</text>
</comment>
<dbReference type="STRING" id="1921510.BSL82_16195"/>
<evidence type="ECO:0000256" key="2">
    <source>
        <dbReference type="ARBA" id="ARBA00023015"/>
    </source>
</evidence>
<sequence length="471" mass="51679">MAGERAVYMGPRLRRLRRDLGLTQADMAGDLDISPSYIALLERNQRPLTADMLLRLARTYRIDMADLAGDGATEYAARLQAALRDPMFTDLDLPKLQSEDVATNFPGMTEAFLRLYTAYQEEQLALADRDAETPRGGDGNARRTDAVAEARRFLTARRNSFPALDEAAEALAATVAEAGGFAPYIEARHELKVRRLPLEVMAGSIRRLDRHGRAVLLSEALDGAGQKFQLALQLVYLEMRQDVEKALKDGSFTTDNGERLARRALANYAAAAMIMPYAPFARAVEARRYDVEAISRQFGTSFEQTAHRLTTLQKPGHERVPFFFIKVDPAGNVSKRLDGAGFPFARHGGGCPLWSVHQVFRTPGEIVTQWLELPDGERYFSIARTVTSGGGAYGAPKVERAVALVCAAEHAHRLVHTSGQPAAAQAATPIGATCSLCHRTECGARSAPPIGRQVMPDDYRRADTPYGFADD</sequence>
<dbReference type="InterPro" id="IPR026281">
    <property type="entry name" value="HTH_RamB"/>
</dbReference>